<dbReference type="CDD" id="cd18186">
    <property type="entry name" value="BTB_POZ_ZBTB_KLHL-like"/>
    <property type="match status" value="1"/>
</dbReference>
<evidence type="ECO:0000259" key="1">
    <source>
        <dbReference type="PROSITE" id="PS50097"/>
    </source>
</evidence>
<name>A0A395HIR2_ASPHC</name>
<dbReference type="EMBL" id="KZ824353">
    <property type="protein sequence ID" value="RAL06798.1"/>
    <property type="molecule type" value="Genomic_DNA"/>
</dbReference>
<dbReference type="VEuPathDB" id="FungiDB:BO97DRAFT_401325"/>
<dbReference type="SUPFAM" id="SSF54695">
    <property type="entry name" value="POZ domain"/>
    <property type="match status" value="1"/>
</dbReference>
<sequence length="346" mass="39820">MSVEEFDDSTPHKQPNLESFDSEGDLILAIEGRDIRQFLVSSKVLRLASPVFRKLLSPKFREGMQMTESHCPIITLHDDDSECMETMLKVLHYQEEENQMNAEMLARLAVLCDKYDCNRALRPWVFKWFHDCQTIRTAEENGLLLLAAHFFRDEDQFCRLSANAQTQLSLEFGTQWQENDLLKLLPAAAWNDLSDRIEELLQKMTYELQSIEEALRNNQRGYEMDGLVCACCGKTHPIGARKCHSCRNDQLSVKHCTGDYRVAEYFSALRKLELWPSVQPFRICSAETIAMRISRVKTNLRHGCGAGKACPLELEVDFLGRKVNGFLGKVKGLKLYPLQQNNEQYQ</sequence>
<dbReference type="Gene3D" id="3.30.710.10">
    <property type="entry name" value="Potassium Channel Kv1.1, Chain A"/>
    <property type="match status" value="1"/>
</dbReference>
<dbReference type="GeneID" id="37198624"/>
<accession>A0A395HIR2</accession>
<gene>
    <name evidence="2" type="ORF">BO97DRAFT_401325</name>
</gene>
<dbReference type="Proteomes" id="UP000248961">
    <property type="component" value="Unassembled WGS sequence"/>
</dbReference>
<dbReference type="AlphaFoldDB" id="A0A395HIR2"/>
<protein>
    <recommendedName>
        <fullName evidence="1">BTB domain-containing protein</fullName>
    </recommendedName>
</protein>
<reference evidence="2 3" key="1">
    <citation type="submission" date="2018-02" db="EMBL/GenBank/DDBJ databases">
        <title>The genomes of Aspergillus section Nigri reveals drivers in fungal speciation.</title>
        <authorList>
            <consortium name="DOE Joint Genome Institute"/>
            <person name="Vesth T.C."/>
            <person name="Nybo J."/>
            <person name="Theobald S."/>
            <person name="Brandl J."/>
            <person name="Frisvad J.C."/>
            <person name="Nielsen K.F."/>
            <person name="Lyhne E.K."/>
            <person name="Kogle M.E."/>
            <person name="Kuo A."/>
            <person name="Riley R."/>
            <person name="Clum A."/>
            <person name="Nolan M."/>
            <person name="Lipzen A."/>
            <person name="Salamov A."/>
            <person name="Henrissat B."/>
            <person name="Wiebenga A."/>
            <person name="De vries R.P."/>
            <person name="Grigoriev I.V."/>
            <person name="Mortensen U.H."/>
            <person name="Andersen M.R."/>
            <person name="Baker S.E."/>
        </authorList>
    </citation>
    <scope>NUCLEOTIDE SEQUENCE [LARGE SCALE GENOMIC DNA]</scope>
    <source>
        <strain evidence="2 3">CBS 101889</strain>
    </source>
</reference>
<dbReference type="STRING" id="1450537.A0A395HIR2"/>
<dbReference type="RefSeq" id="XP_025545952.1">
    <property type="nucleotide sequence ID" value="XM_025694335.1"/>
</dbReference>
<dbReference type="InterPro" id="IPR000210">
    <property type="entry name" value="BTB/POZ_dom"/>
</dbReference>
<proteinExistence type="predicted"/>
<keyword evidence="3" id="KW-1185">Reference proteome</keyword>
<feature type="domain" description="BTB" evidence="1">
    <location>
        <begin position="24"/>
        <end position="92"/>
    </location>
</feature>
<organism evidence="2 3">
    <name type="scientific">Aspergillus homomorphus (strain CBS 101889)</name>
    <dbReference type="NCBI Taxonomy" id="1450537"/>
    <lineage>
        <taxon>Eukaryota</taxon>
        <taxon>Fungi</taxon>
        <taxon>Dikarya</taxon>
        <taxon>Ascomycota</taxon>
        <taxon>Pezizomycotina</taxon>
        <taxon>Eurotiomycetes</taxon>
        <taxon>Eurotiomycetidae</taxon>
        <taxon>Eurotiales</taxon>
        <taxon>Aspergillaceae</taxon>
        <taxon>Aspergillus</taxon>
        <taxon>Aspergillus subgen. Circumdati</taxon>
    </lineage>
</organism>
<dbReference type="PROSITE" id="PS50097">
    <property type="entry name" value="BTB"/>
    <property type="match status" value="1"/>
</dbReference>
<evidence type="ECO:0000313" key="3">
    <source>
        <dbReference type="Proteomes" id="UP000248961"/>
    </source>
</evidence>
<dbReference type="InterPro" id="IPR011333">
    <property type="entry name" value="SKP1/BTB/POZ_sf"/>
</dbReference>
<evidence type="ECO:0000313" key="2">
    <source>
        <dbReference type="EMBL" id="RAL06798.1"/>
    </source>
</evidence>
<dbReference type="OrthoDB" id="5275938at2759"/>
<dbReference type="Pfam" id="PF00651">
    <property type="entry name" value="BTB"/>
    <property type="match status" value="1"/>
</dbReference>